<evidence type="ECO:0000313" key="4">
    <source>
        <dbReference type="Proteomes" id="UP001279734"/>
    </source>
</evidence>
<feature type="repeat" description="PPR" evidence="2">
    <location>
        <begin position="531"/>
        <end position="565"/>
    </location>
</feature>
<dbReference type="NCBIfam" id="TIGR00756">
    <property type="entry name" value="PPR"/>
    <property type="match status" value="3"/>
</dbReference>
<dbReference type="PROSITE" id="PS51375">
    <property type="entry name" value="PPR"/>
    <property type="match status" value="4"/>
</dbReference>
<dbReference type="InterPro" id="IPR046848">
    <property type="entry name" value="E_motif"/>
</dbReference>
<dbReference type="InterPro" id="IPR002885">
    <property type="entry name" value="PPR_rpt"/>
</dbReference>
<dbReference type="Pfam" id="PF01535">
    <property type="entry name" value="PPR"/>
    <property type="match status" value="6"/>
</dbReference>
<gene>
    <name evidence="3" type="ORF">Nepgr_022386</name>
</gene>
<dbReference type="Pfam" id="PF13041">
    <property type="entry name" value="PPR_2"/>
    <property type="match status" value="1"/>
</dbReference>
<accession>A0AAD3T0N6</accession>
<name>A0AAD3T0N6_NEPGR</name>
<dbReference type="PANTHER" id="PTHR47926:SF524">
    <property type="entry name" value="(WILD MALAYSIAN BANANA) HYPOTHETICAL PROTEIN"/>
    <property type="match status" value="1"/>
</dbReference>
<dbReference type="FunFam" id="1.25.40.10:FF:000196">
    <property type="entry name" value="Pentatricopeptide repeat-containing protein At4g14850"/>
    <property type="match status" value="1"/>
</dbReference>
<keyword evidence="4" id="KW-1185">Reference proteome</keyword>
<dbReference type="EMBL" id="BSYO01000022">
    <property type="protein sequence ID" value="GMH20545.1"/>
    <property type="molecule type" value="Genomic_DNA"/>
</dbReference>
<keyword evidence="1" id="KW-0677">Repeat</keyword>
<dbReference type="GO" id="GO:0009451">
    <property type="term" value="P:RNA modification"/>
    <property type="evidence" value="ECO:0007669"/>
    <property type="project" value="InterPro"/>
</dbReference>
<comment type="caution">
    <text evidence="3">The sequence shown here is derived from an EMBL/GenBank/DDBJ whole genome shotgun (WGS) entry which is preliminary data.</text>
</comment>
<dbReference type="Proteomes" id="UP001279734">
    <property type="component" value="Unassembled WGS sequence"/>
</dbReference>
<feature type="repeat" description="PPR" evidence="2">
    <location>
        <begin position="241"/>
        <end position="276"/>
    </location>
</feature>
<evidence type="ECO:0008006" key="5">
    <source>
        <dbReference type="Google" id="ProtNLM"/>
    </source>
</evidence>
<organism evidence="3 4">
    <name type="scientific">Nepenthes gracilis</name>
    <name type="common">Slender pitcher plant</name>
    <dbReference type="NCBI Taxonomy" id="150966"/>
    <lineage>
        <taxon>Eukaryota</taxon>
        <taxon>Viridiplantae</taxon>
        <taxon>Streptophyta</taxon>
        <taxon>Embryophyta</taxon>
        <taxon>Tracheophyta</taxon>
        <taxon>Spermatophyta</taxon>
        <taxon>Magnoliopsida</taxon>
        <taxon>eudicotyledons</taxon>
        <taxon>Gunneridae</taxon>
        <taxon>Pentapetalae</taxon>
        <taxon>Caryophyllales</taxon>
        <taxon>Nepenthaceae</taxon>
        <taxon>Nepenthes</taxon>
    </lineage>
</organism>
<evidence type="ECO:0000256" key="1">
    <source>
        <dbReference type="ARBA" id="ARBA00022737"/>
    </source>
</evidence>
<evidence type="ECO:0000313" key="3">
    <source>
        <dbReference type="EMBL" id="GMH20545.1"/>
    </source>
</evidence>
<dbReference type="AlphaFoldDB" id="A0AAD3T0N6"/>
<protein>
    <recommendedName>
        <fullName evidence="5">Pentatricopeptide repeat-containing protein</fullName>
    </recommendedName>
</protein>
<evidence type="ECO:0000256" key="2">
    <source>
        <dbReference type="PROSITE-ProRule" id="PRU00708"/>
    </source>
</evidence>
<dbReference type="Gene3D" id="1.25.40.10">
    <property type="entry name" value="Tetratricopeptide repeat domain"/>
    <property type="match status" value="5"/>
</dbReference>
<dbReference type="PANTHER" id="PTHR47926">
    <property type="entry name" value="PENTATRICOPEPTIDE REPEAT-CONTAINING PROTEIN"/>
    <property type="match status" value="1"/>
</dbReference>
<feature type="repeat" description="PPR" evidence="2">
    <location>
        <begin position="668"/>
        <end position="702"/>
    </location>
</feature>
<dbReference type="GO" id="GO:0003723">
    <property type="term" value="F:RNA binding"/>
    <property type="evidence" value="ECO:0007669"/>
    <property type="project" value="InterPro"/>
</dbReference>
<proteinExistence type="predicted"/>
<reference evidence="3" key="1">
    <citation type="submission" date="2023-05" db="EMBL/GenBank/DDBJ databases">
        <title>Nepenthes gracilis genome sequencing.</title>
        <authorList>
            <person name="Fukushima K."/>
        </authorList>
    </citation>
    <scope>NUCLEOTIDE SEQUENCE</scope>
    <source>
        <strain evidence="3">SING2019-196</strain>
    </source>
</reference>
<dbReference type="Pfam" id="PF20431">
    <property type="entry name" value="E_motif"/>
    <property type="match status" value="1"/>
</dbReference>
<sequence>MLTRQLKFKTFCGSMCQGLDNMAHFSSIQHAHQLFVESPQANISSISNSLFSYIRQNYSFETVNIFKTQSRCNHPRCIDEDMVAIALNACRGEPKIGAQLHGFAVSSGSMMYRPVFNSLMNMYCKSRRFDQALDIFNNLDDPDIVSYNTILSGFQDRDDALSFACQMNFDGLVFDPVTYSKILSFCLDGKGFLFGCQLHSMIMKSGLNCEVFVGNAMITMYSRWGCIVEAEKVFDELPIKDLVSWNAILSGYSQEGSYGMEAISAFIEMIRQGMKFDHVSLTGAVSACGHVRNLAAGRQMHCLSIKAGCGTQVSVCNVLTSTYAKCEVYEDAKLVFQGMVERNVVSWTTMISIIEDEALALFHEMRMDGVYPNDVTFIGLLHAITIRNLGDEGQMIHGLCIKTSFISKQTSAITMGDSVKVFEELSNKGIVSWNALISGYAQNALFQESLQAFFAAITETHPNEYTFGSVLCAIGAAEAISLRHGQRCHSHLLKLGLNTNPIVSSSLLDMYAKRGSLHESKSVFEETDRRSQVAWTAILSAHSRHGDYKSVMCMFKEMENEGIRPDSITFLALLTSCGRNGMVDMGRQIFDLIIKEHMIEPSAEHYSCMVDMLGRAGRLKEAEELVRRIPAGPGLSALQSLLGACKIHGNVEMGRRIADSLMEMEPKESGSYVLMSNLYAENADWERAAKMRRRMRDKGVRKEVGFSWVDVGISDGCLYMHGFSSDDMSHPRSEEIYKMADCLGLEMKSDREERIFGTNSNSEDSLKLST</sequence>
<dbReference type="InterPro" id="IPR011990">
    <property type="entry name" value="TPR-like_helical_dom_sf"/>
</dbReference>
<dbReference type="SUPFAM" id="SSF48452">
    <property type="entry name" value="TPR-like"/>
    <property type="match status" value="1"/>
</dbReference>
<dbReference type="InterPro" id="IPR046960">
    <property type="entry name" value="PPR_At4g14850-like_plant"/>
</dbReference>
<dbReference type="FunFam" id="1.25.40.10:FF:000573">
    <property type="entry name" value="Pentatricopeptide repeat-containing protein mitochondrial"/>
    <property type="match status" value="1"/>
</dbReference>
<feature type="repeat" description="PPR" evidence="2">
    <location>
        <begin position="112"/>
        <end position="146"/>
    </location>
</feature>